<evidence type="ECO:0000313" key="17">
    <source>
        <dbReference type="Proteomes" id="UP000694866"/>
    </source>
</evidence>
<evidence type="ECO:0000256" key="3">
    <source>
        <dbReference type="ARBA" id="ARBA00022553"/>
    </source>
</evidence>
<dbReference type="GO" id="GO:0006397">
    <property type="term" value="P:mRNA processing"/>
    <property type="evidence" value="ECO:0007669"/>
    <property type="project" value="UniProtKB-KW"/>
</dbReference>
<dbReference type="RefSeq" id="XP_011313371.1">
    <property type="nucleotide sequence ID" value="XM_011315069.1"/>
</dbReference>
<evidence type="ECO:0000256" key="2">
    <source>
        <dbReference type="ARBA" id="ARBA00004305"/>
    </source>
</evidence>
<dbReference type="AlphaFoldDB" id="A0A0C9QME1"/>
<evidence type="ECO:0000256" key="12">
    <source>
        <dbReference type="ARBA" id="ARBA00072755"/>
    </source>
</evidence>
<dbReference type="InterPro" id="IPR036691">
    <property type="entry name" value="Endo/exonu/phosph_ase_sf"/>
</dbReference>
<evidence type="ECO:0000256" key="1">
    <source>
        <dbReference type="ARBA" id="ARBA00001946"/>
    </source>
</evidence>
<dbReference type="Pfam" id="PF21171">
    <property type="entry name" value="PDE12-like_N"/>
    <property type="match status" value="1"/>
</dbReference>
<dbReference type="Pfam" id="PF03372">
    <property type="entry name" value="Exo_endo_phos"/>
    <property type="match status" value="1"/>
</dbReference>
<feature type="domain" description="2',5'-phosphodiesterase 12-like N-terminal" evidence="15">
    <location>
        <begin position="164"/>
        <end position="262"/>
    </location>
</feature>
<dbReference type="GO" id="GO:0004535">
    <property type="term" value="F:poly(A)-specific ribonuclease activity"/>
    <property type="evidence" value="ECO:0007669"/>
    <property type="project" value="UniProtKB-ARBA"/>
</dbReference>
<evidence type="ECO:0000256" key="7">
    <source>
        <dbReference type="ARBA" id="ARBA00022801"/>
    </source>
</evidence>
<evidence type="ECO:0000259" key="15">
    <source>
        <dbReference type="Pfam" id="PF21171"/>
    </source>
</evidence>
<evidence type="ECO:0000256" key="11">
    <source>
        <dbReference type="ARBA" id="ARBA00023128"/>
    </source>
</evidence>
<reference evidence="16" key="1">
    <citation type="submission" date="2015-01" db="EMBL/GenBank/DDBJ databases">
        <title>Transcriptome Assembly of Fopius arisanus.</title>
        <authorList>
            <person name="Geib S."/>
        </authorList>
    </citation>
    <scope>NUCLEOTIDE SEQUENCE</scope>
</reference>
<keyword evidence="9" id="KW-0460">Magnesium</keyword>
<evidence type="ECO:0000256" key="9">
    <source>
        <dbReference type="ARBA" id="ARBA00022842"/>
    </source>
</evidence>
<keyword evidence="3" id="KW-0597">Phosphoprotein</keyword>
<keyword evidence="8" id="KW-0269">Exonuclease</keyword>
<dbReference type="InterPro" id="IPR050410">
    <property type="entry name" value="CCR4/nocturin_mRNA_transcr"/>
</dbReference>
<evidence type="ECO:0000313" key="18">
    <source>
        <dbReference type="RefSeq" id="XP_011313371.1"/>
    </source>
</evidence>
<dbReference type="KEGG" id="fas:105272840"/>
<accession>A0A9R1TQU6</accession>
<dbReference type="EMBL" id="GBYB01004684">
    <property type="protein sequence ID" value="JAG74451.1"/>
    <property type="molecule type" value="Transcribed_RNA"/>
</dbReference>
<keyword evidence="17" id="KW-1185">Reference proteome</keyword>
<proteinExistence type="predicted"/>
<organism evidence="16">
    <name type="scientific">Fopius arisanus</name>
    <dbReference type="NCBI Taxonomy" id="64838"/>
    <lineage>
        <taxon>Eukaryota</taxon>
        <taxon>Metazoa</taxon>
        <taxon>Ecdysozoa</taxon>
        <taxon>Arthropoda</taxon>
        <taxon>Hexapoda</taxon>
        <taxon>Insecta</taxon>
        <taxon>Pterygota</taxon>
        <taxon>Neoptera</taxon>
        <taxon>Endopterygota</taxon>
        <taxon>Hymenoptera</taxon>
        <taxon>Apocrita</taxon>
        <taxon>Ichneumonoidea</taxon>
        <taxon>Braconidae</taxon>
        <taxon>Opiinae</taxon>
        <taxon>Fopius</taxon>
    </lineage>
</organism>
<evidence type="ECO:0000313" key="16">
    <source>
        <dbReference type="EMBL" id="JAG74451.1"/>
    </source>
</evidence>
<dbReference type="OrthoDB" id="412787at2759"/>
<keyword evidence="10" id="KW-0809">Transit peptide</keyword>
<evidence type="ECO:0000256" key="4">
    <source>
        <dbReference type="ARBA" id="ARBA00022664"/>
    </source>
</evidence>
<dbReference type="Gene3D" id="3.60.10.10">
    <property type="entry name" value="Endonuclease/exonuclease/phosphatase"/>
    <property type="match status" value="1"/>
</dbReference>
<dbReference type="PANTHER" id="PTHR12121:SF37">
    <property type="entry name" value="2',5'-PHOSPHODIESTERASE 12"/>
    <property type="match status" value="1"/>
</dbReference>
<gene>
    <name evidence="16" type="primary">Pde12</name>
    <name evidence="18" type="synonym">LOC105272840</name>
    <name evidence="16" type="ORF">g.48223</name>
</gene>
<reference evidence="18" key="2">
    <citation type="submission" date="2025-04" db="UniProtKB">
        <authorList>
            <consortium name="RefSeq"/>
        </authorList>
    </citation>
    <scope>IDENTIFICATION</scope>
    <source>
        <strain evidence="18">USDA-PBARC FA_bdor</strain>
        <tissue evidence="18">Whole organism</tissue>
    </source>
</reference>
<evidence type="ECO:0000256" key="10">
    <source>
        <dbReference type="ARBA" id="ARBA00022946"/>
    </source>
</evidence>
<evidence type="ECO:0000256" key="6">
    <source>
        <dbReference type="ARBA" id="ARBA00022723"/>
    </source>
</evidence>
<dbReference type="InterPro" id="IPR005135">
    <property type="entry name" value="Endo/exonuclease/phosphatase"/>
</dbReference>
<evidence type="ECO:0000256" key="8">
    <source>
        <dbReference type="ARBA" id="ARBA00022839"/>
    </source>
</evidence>
<keyword evidence="7" id="KW-0378">Hydrolase</keyword>
<dbReference type="GO" id="GO:0005759">
    <property type="term" value="C:mitochondrial matrix"/>
    <property type="evidence" value="ECO:0007669"/>
    <property type="project" value="UniProtKB-SubCell"/>
</dbReference>
<evidence type="ECO:0000259" key="14">
    <source>
        <dbReference type="Pfam" id="PF03372"/>
    </source>
</evidence>
<keyword evidence="4" id="KW-0507">mRNA processing</keyword>
<dbReference type="GO" id="GO:0046872">
    <property type="term" value="F:metal ion binding"/>
    <property type="evidence" value="ECO:0007669"/>
    <property type="project" value="UniProtKB-KW"/>
</dbReference>
<keyword evidence="11" id="KW-0496">Mitochondrion</keyword>
<dbReference type="InterPro" id="IPR048821">
    <property type="entry name" value="PDE12-like_N"/>
</dbReference>
<protein>
    <recommendedName>
        <fullName evidence="12">2',5'-phosphodiesterase 12</fullName>
    </recommendedName>
    <alternativeName>
        <fullName evidence="13">Mitochondrial deadenylase</fullName>
    </alternativeName>
</protein>
<name>A0A0C9QME1_9HYME</name>
<dbReference type="SUPFAM" id="SSF56219">
    <property type="entry name" value="DNase I-like"/>
    <property type="match status" value="1"/>
</dbReference>
<dbReference type="FunFam" id="3.60.10.10:FF:000018">
    <property type="entry name" value="2',5'-phosphodiesterase 12"/>
    <property type="match status" value="1"/>
</dbReference>
<dbReference type="GeneID" id="105272840"/>
<dbReference type="PANTHER" id="PTHR12121">
    <property type="entry name" value="CARBON CATABOLITE REPRESSOR PROTEIN 4"/>
    <property type="match status" value="1"/>
</dbReference>
<dbReference type="GO" id="GO:0000288">
    <property type="term" value="P:nuclear-transcribed mRNA catabolic process, deadenylation-dependent decay"/>
    <property type="evidence" value="ECO:0007669"/>
    <property type="project" value="TreeGrafter"/>
</dbReference>
<evidence type="ECO:0000256" key="5">
    <source>
        <dbReference type="ARBA" id="ARBA00022722"/>
    </source>
</evidence>
<evidence type="ECO:0000256" key="13">
    <source>
        <dbReference type="ARBA" id="ARBA00083541"/>
    </source>
</evidence>
<feature type="domain" description="Endonuclease/exonuclease/phosphatase" evidence="14">
    <location>
        <begin position="291"/>
        <end position="597"/>
    </location>
</feature>
<comment type="subcellular location">
    <subcellularLocation>
        <location evidence="2">Mitochondrion matrix</location>
    </subcellularLocation>
</comment>
<accession>A0A0C9QME1</accession>
<dbReference type="Proteomes" id="UP000694866">
    <property type="component" value="Unplaced"/>
</dbReference>
<keyword evidence="6" id="KW-0479">Metal-binding</keyword>
<keyword evidence="5" id="KW-0540">Nuclease</keyword>
<comment type="cofactor">
    <cofactor evidence="1">
        <name>Mg(2+)</name>
        <dbReference type="ChEBI" id="CHEBI:18420"/>
    </cofactor>
</comment>
<sequence length="608" mass="69641">MTNPWSLFKCCTLKCLTSLPSGVFYESFRSYSFKAVFNMYEAYLRHTQGHDTFNFTFRYVEAELKFDREFNLSRKVSESVDSFLRRVDLNMCKVLDKRRRKLKRRRGEPESIEHRDNVGEGNIVMLKGGKRVEADLPFARLIEDPRDLLLVVFHEKYVIKFNAPWITELQLPGCILAGFPLYPSAFEALYTDKSTSKFKWFKNGSSNKDNSKGEDNWESIGEGFLYVPQVEDIGCRIKLSCLPTSANQEGPEVQVEGKSVVEAGPGVCPFEIRQKFTTTRLTGISHFRITSYNILADTYANSDYSRQYLFPYCPSYALAMDYRKLLIVKELIGYNSDILCLQEVDKKVYECDLMPALSSLNYSGTFTTKGDTREGLAVFYDQNRFQMLDKKCIVMGKNIEVNQAFSRIWDKIHNEKARQCFLERNTSLLIVTLQSRNNPSEILIIGNTHLYFHPDADHIRLLQSYFALTQCQSIVEYNNKIHSGKRVSLILSGDFNSTPADGIYELVTKKHIGGDHVNWKSNPEQIIENIPLSHTLSLASACGTPDYTNFTVDFADCLDYIFYQTNNLQVTQVVPMPSKEELSLHKAIPSIVFPSDHVAICADLTWIQ</sequence>